<dbReference type="SUPFAM" id="SSF56042">
    <property type="entry name" value="PurM C-terminal domain-like"/>
    <property type="match status" value="2"/>
</dbReference>
<dbReference type="PANTHER" id="PTHR43555:SF1">
    <property type="entry name" value="PHOSPHORIBOSYLFORMYLGLYCINAMIDINE SYNTHASE SUBUNIT PURL"/>
    <property type="match status" value="1"/>
</dbReference>
<dbReference type="SUPFAM" id="SSF55326">
    <property type="entry name" value="PurM N-terminal domain-like"/>
    <property type="match status" value="2"/>
</dbReference>
<feature type="binding site" evidence="8">
    <location>
        <position position="311"/>
    </location>
    <ligand>
        <name>ATP</name>
        <dbReference type="ChEBI" id="CHEBI:30616"/>
    </ligand>
</feature>
<feature type="binding site" evidence="8">
    <location>
        <position position="337"/>
    </location>
    <ligand>
        <name>Mg(2+)</name>
        <dbReference type="ChEBI" id="CHEBI:18420"/>
        <label>2</label>
    </ligand>
</feature>
<dbReference type="Gene3D" id="1.10.8.750">
    <property type="entry name" value="Phosphoribosylformylglycinamidine synthase, linker domain"/>
    <property type="match status" value="1"/>
</dbReference>
<evidence type="ECO:0000256" key="6">
    <source>
        <dbReference type="ARBA" id="ARBA00022840"/>
    </source>
</evidence>
<feature type="binding site" evidence="8">
    <location>
        <position position="738"/>
    </location>
    <ligand>
        <name>ATP</name>
        <dbReference type="ChEBI" id="CHEBI:30616"/>
    </ligand>
</feature>
<reference evidence="13" key="1">
    <citation type="submission" date="2017-09" db="EMBL/GenBank/DDBJ databases">
        <title>Depth-based differentiation of microbial function through sediment-hosted aquifers and enrichment of novel symbionts in the deep terrestrial subsurface.</title>
        <authorList>
            <person name="Probst A.J."/>
            <person name="Ladd B."/>
            <person name="Jarett J.K."/>
            <person name="Geller-Mcgrath D.E."/>
            <person name="Sieber C.M.K."/>
            <person name="Emerson J.B."/>
            <person name="Anantharaman K."/>
            <person name="Thomas B.C."/>
            <person name="Malmstrom R."/>
            <person name="Stieglmeier M."/>
            <person name="Klingl A."/>
            <person name="Woyke T."/>
            <person name="Ryan C.M."/>
            <person name="Banfield J.F."/>
        </authorList>
    </citation>
    <scope>NUCLEOTIDE SEQUENCE [LARGE SCALE GENOMIC DNA]</scope>
</reference>
<comment type="caution">
    <text evidence="8">Lacks conserved residue(s) required for the propagation of feature annotation.</text>
</comment>
<evidence type="ECO:0000256" key="2">
    <source>
        <dbReference type="ARBA" id="ARBA00022598"/>
    </source>
</evidence>
<dbReference type="UniPathway" id="UPA00074">
    <property type="reaction ID" value="UER00128"/>
</dbReference>
<dbReference type="Gene3D" id="3.30.1330.10">
    <property type="entry name" value="PurM-like, N-terminal domain"/>
    <property type="match status" value="2"/>
</dbReference>
<keyword evidence="1 8" id="KW-0963">Cytoplasm</keyword>
<feature type="binding site" evidence="8">
    <location>
        <begin position="549"/>
        <end position="551"/>
    </location>
    <ligand>
        <name>substrate</name>
    </ligand>
</feature>
<comment type="pathway">
    <text evidence="8">Purine metabolism; IMP biosynthesis via de novo pathway; 5-amino-1-(5-phospho-D-ribosyl)imidazole from N(2)-formyl-N(1)-(5-phospho-D-ribosyl)glycinamide: step 1/2.</text>
</comment>
<feature type="binding site" evidence="8">
    <location>
        <position position="313"/>
    </location>
    <ligand>
        <name>Mg(2+)</name>
        <dbReference type="ChEBI" id="CHEBI:18420"/>
        <label>1</label>
    </ligand>
</feature>
<evidence type="ECO:0000259" key="10">
    <source>
        <dbReference type="Pfam" id="PF02769"/>
    </source>
</evidence>
<feature type="binding site" evidence="8">
    <location>
        <position position="477"/>
    </location>
    <ligand>
        <name>substrate</name>
    </ligand>
</feature>
<dbReference type="InterPro" id="IPR010074">
    <property type="entry name" value="PRibForGlyAmidine_synth_PurL"/>
</dbReference>
<evidence type="ECO:0000313" key="13">
    <source>
        <dbReference type="Proteomes" id="UP000231198"/>
    </source>
</evidence>
<feature type="domain" description="PurM-like N-terminal" evidence="9">
    <location>
        <begin position="679"/>
        <end position="779"/>
    </location>
</feature>
<feature type="active site" description="Proton acceptor" evidence="8">
    <location>
        <position position="315"/>
    </location>
</feature>
<evidence type="ECO:0000256" key="3">
    <source>
        <dbReference type="ARBA" id="ARBA00022723"/>
    </source>
</evidence>
<dbReference type="InterPro" id="IPR041609">
    <property type="entry name" value="PurL_linker"/>
</dbReference>
<dbReference type="Pfam" id="PF02769">
    <property type="entry name" value="AIRS_C"/>
    <property type="match status" value="2"/>
</dbReference>
<dbReference type="GO" id="GO:0004642">
    <property type="term" value="F:phosphoribosylformylglycinamidine synthase activity"/>
    <property type="evidence" value="ECO:0007669"/>
    <property type="project" value="UniProtKB-UniRule"/>
</dbReference>
<sequence length="991" mass="108772">MKPIDFSTHRIEVCPTVPDARAQVRKKKIELMGFGRKIESVFLADVYTIDKTFVPGELKKITNALINPITQRAHIDTFYRPSYFGWAIEIGYLPGVTDNIATTTKEIIEDLLKNPFRQTEGIYTSQLIFLSGKLTASDIHCIASGLINPLIQRIIIKSAAQYVKEEGMGKTVPKVKMDHAPRVDTVNLDVLDDELTVIGKSGIADRDGSRRGPLALDLTYMKAIQTYFKKAKRNPTDIELESIAQTWSEHCKHTIFSDPLDEVKNGLFKTYIRAATEKIRKQKGKQDMCLSVFTDNSGAIEFDEKYAITHKAETHNSPSALDPYGGAITGIVGVNRDTIGFGKGAKPIINIYGFCFADPTAKTVLYKDRELKQKMLSPDRIMTGVIEGVNNGGNCSGIPTPQGFVVFDNRYIGKPLVFVGTVGLIPKKIHGRLAFSKKAEPDNYIVMVGGRVGQDGIHGATFSSEALDSGSPATAVQIGDPITQKKLSDAIVKEARDRKLYTSITDNGAGGLSCSVAEMAKEAGGCKVQLEKVPLKYPGLDPWKIWISESQERMTLAVPKNKWKEFNGLMKKRSVEATIIGTFTKSGFCQVTYNNKTIMNIDMEFLHDGLPPRPMTTIYKTSLHVEPKIKKIKNLTLTLTTMLSRLNIASFEFISMQYDHEVQGTSVIKPLQGKGRVNGDASVVKPVLSSKKGVIISQGILPHYSDIDTYHMAGCSIDTAIRSAVTSGADPNRLALLDNFCWCSSTEPQRLGQLKRAAQACFDCAVAFKTPFISGKDSMFNDFKGYDKKGKPIKISIPPTLLISSIGVVDDVTKTVSIDLKSPGDLIYILGETHEELGGSEYFNMMGYIGNVAPSVNARKNLKLYKAFSQCAKKNLIASAISVNRGGIGVALAKSAIAGMLGIDVSLKSVPGAVFRVDFALFSESQGRIVATVNPKNKKTFEKNMKGVPHAVIGKVTSNNFILMKDLSNETIIKLYLDKASEAYKSRFKNY</sequence>
<dbReference type="CDD" id="cd02203">
    <property type="entry name" value="PurL_repeat1"/>
    <property type="match status" value="1"/>
</dbReference>
<dbReference type="Pfam" id="PF00586">
    <property type="entry name" value="AIRS"/>
    <property type="match status" value="2"/>
</dbReference>
<feature type="active site" evidence="8">
    <location>
        <position position="250"/>
    </location>
</feature>
<feature type="domain" description="Phosphoribosylformylglycinamidine synthase linker" evidence="11">
    <location>
        <begin position="210"/>
        <end position="253"/>
    </location>
</feature>
<feature type="binding site" evidence="8">
    <location>
        <position position="775"/>
    </location>
    <ligand>
        <name>ATP</name>
        <dbReference type="ChEBI" id="CHEBI:30616"/>
    </ligand>
</feature>
<dbReference type="Proteomes" id="UP000231198">
    <property type="component" value="Unassembled WGS sequence"/>
</dbReference>
<dbReference type="InterPro" id="IPR010918">
    <property type="entry name" value="PurM-like_C_dom"/>
</dbReference>
<evidence type="ECO:0000256" key="1">
    <source>
        <dbReference type="ARBA" id="ARBA00022490"/>
    </source>
</evidence>
<comment type="function">
    <text evidence="8">Part of the phosphoribosylformylglycinamidine synthase complex involved in the purines biosynthetic pathway. Catalyzes the ATP-dependent conversion of formylglycinamide ribonucleotide (FGAR) and glutamine to yield formylglycinamidine ribonucleotide (FGAM) and glutamate. The FGAM synthase complex is composed of three subunits. PurQ produces an ammonia molecule by converting glutamine to glutamate. PurL transfers the ammonia molecule to FGAR to form FGAM in an ATP-dependent manner. PurS interacts with PurQ and PurL and is thought to assist in the transfer of the ammonia molecule from PurQ to PurL.</text>
</comment>
<dbReference type="CDD" id="cd02204">
    <property type="entry name" value="PurL_repeat2"/>
    <property type="match status" value="1"/>
</dbReference>
<feature type="binding site" evidence="8">
    <location>
        <position position="778"/>
    </location>
    <ligand>
        <name>substrate</name>
    </ligand>
</feature>
<keyword evidence="2 8" id="KW-0436">Ligase</keyword>
<evidence type="ECO:0000256" key="4">
    <source>
        <dbReference type="ARBA" id="ARBA00022741"/>
    </source>
</evidence>
<comment type="subcellular location">
    <subcellularLocation>
        <location evidence="8">Cytoplasm</location>
    </subcellularLocation>
</comment>
<comment type="similarity">
    <text evidence="8">Belongs to the FGAMS family.</text>
</comment>
<keyword evidence="6 8" id="KW-0067">ATP-binding</keyword>
<dbReference type="HAMAP" id="MF_00420">
    <property type="entry name" value="PurL_2"/>
    <property type="match status" value="1"/>
</dbReference>
<dbReference type="AlphaFoldDB" id="A0A2H0WTP9"/>
<name>A0A2H0WTP9_9BACT</name>
<evidence type="ECO:0000256" key="5">
    <source>
        <dbReference type="ARBA" id="ARBA00022755"/>
    </source>
</evidence>
<proteinExistence type="inferred from homology"/>
<dbReference type="EC" id="6.3.5.3" evidence="8"/>
<dbReference type="InterPro" id="IPR036921">
    <property type="entry name" value="PurM-like_N_sf"/>
</dbReference>
<dbReference type="EMBL" id="PEZG01000019">
    <property type="protein sequence ID" value="PIS15981.1"/>
    <property type="molecule type" value="Genomic_DNA"/>
</dbReference>
<evidence type="ECO:0000256" key="7">
    <source>
        <dbReference type="ARBA" id="ARBA00022842"/>
    </source>
</evidence>
<keyword evidence="3 8" id="KW-0479">Metal-binding</keyword>
<keyword evidence="4 8" id="KW-0547">Nucleotide-binding</keyword>
<evidence type="ECO:0000313" key="12">
    <source>
        <dbReference type="EMBL" id="PIS15981.1"/>
    </source>
</evidence>
<evidence type="ECO:0000259" key="11">
    <source>
        <dbReference type="Pfam" id="PF18072"/>
    </source>
</evidence>
<keyword evidence="5 8" id="KW-0658">Purine biosynthesis</keyword>
<dbReference type="InterPro" id="IPR036676">
    <property type="entry name" value="PurM-like_C_sf"/>
</dbReference>
<feature type="domain" description="PurM-like C-terminal" evidence="10">
    <location>
        <begin position="440"/>
        <end position="592"/>
    </location>
</feature>
<comment type="catalytic activity">
    <reaction evidence="8">
        <text>N(2)-formyl-N(1)-(5-phospho-beta-D-ribosyl)glycinamide + L-glutamine + ATP + H2O = 2-formamido-N(1)-(5-O-phospho-beta-D-ribosyl)acetamidine + L-glutamate + ADP + phosphate + H(+)</text>
        <dbReference type="Rhea" id="RHEA:17129"/>
        <dbReference type="ChEBI" id="CHEBI:15377"/>
        <dbReference type="ChEBI" id="CHEBI:15378"/>
        <dbReference type="ChEBI" id="CHEBI:29985"/>
        <dbReference type="ChEBI" id="CHEBI:30616"/>
        <dbReference type="ChEBI" id="CHEBI:43474"/>
        <dbReference type="ChEBI" id="CHEBI:58359"/>
        <dbReference type="ChEBI" id="CHEBI:147286"/>
        <dbReference type="ChEBI" id="CHEBI:147287"/>
        <dbReference type="ChEBI" id="CHEBI:456216"/>
        <dbReference type="EC" id="6.3.5.3"/>
    </reaction>
</comment>
<dbReference type="Pfam" id="PF18072">
    <property type="entry name" value="FGAR-AT_linker"/>
    <property type="match status" value="1"/>
</dbReference>
<keyword evidence="7 8" id="KW-0460">Magnesium</keyword>
<dbReference type="GO" id="GO:0006189">
    <property type="term" value="P:'de novo' IMP biosynthetic process"/>
    <property type="evidence" value="ECO:0007669"/>
    <property type="project" value="UniProtKB-UniRule"/>
</dbReference>
<organism evidence="12 13">
    <name type="scientific">Candidatus Roizmanbacteria bacterium CG09_land_8_20_14_0_10_41_9</name>
    <dbReference type="NCBI Taxonomy" id="1974850"/>
    <lineage>
        <taxon>Bacteria</taxon>
        <taxon>Candidatus Roizmaniibacteriota</taxon>
    </lineage>
</organism>
<dbReference type="PANTHER" id="PTHR43555">
    <property type="entry name" value="PHOSPHORIBOSYLFORMYLGLYCINAMIDINE SYNTHASE SUBUNIT PURL"/>
    <property type="match status" value="1"/>
</dbReference>
<feature type="binding site" evidence="8">
    <location>
        <position position="506"/>
    </location>
    <ligand>
        <name>Mg(2+)</name>
        <dbReference type="ChEBI" id="CHEBI:18420"/>
        <label>2</label>
    </ligand>
</feature>
<dbReference type="GO" id="GO:0005737">
    <property type="term" value="C:cytoplasm"/>
    <property type="evidence" value="ECO:0007669"/>
    <property type="project" value="UniProtKB-SubCell"/>
</dbReference>
<dbReference type="Gene3D" id="3.90.650.10">
    <property type="entry name" value="PurM-like C-terminal domain"/>
    <property type="match status" value="2"/>
</dbReference>
<comment type="caution">
    <text evidence="12">The sequence shown here is derived from an EMBL/GenBank/DDBJ whole genome shotgun (WGS) entry which is preliminary data.</text>
</comment>
<dbReference type="GO" id="GO:0000287">
    <property type="term" value="F:magnesium ion binding"/>
    <property type="evidence" value="ECO:0007669"/>
    <property type="project" value="UniProtKB-UniRule"/>
</dbReference>
<comment type="subunit">
    <text evidence="8">Monomer. Part of the FGAM synthase complex composed of 1 PurL, 1 PurQ and 2 PurS subunits.</text>
</comment>
<gene>
    <name evidence="8" type="primary">purL</name>
    <name evidence="12" type="ORF">COT62_00770</name>
</gene>
<evidence type="ECO:0000256" key="8">
    <source>
        <dbReference type="HAMAP-Rule" id="MF_00420"/>
    </source>
</evidence>
<dbReference type="GO" id="GO:0005524">
    <property type="term" value="F:ATP binding"/>
    <property type="evidence" value="ECO:0007669"/>
    <property type="project" value="UniProtKB-UniRule"/>
</dbReference>
<evidence type="ECO:0000259" key="9">
    <source>
        <dbReference type="Pfam" id="PF00586"/>
    </source>
</evidence>
<dbReference type="InterPro" id="IPR016188">
    <property type="entry name" value="PurM-like_N"/>
</dbReference>
<feature type="domain" description="PurM-like N-terminal" evidence="9">
    <location>
        <begin position="295"/>
        <end position="425"/>
    </location>
</feature>
<protein>
    <recommendedName>
        <fullName evidence="8">Phosphoribosylformylglycinamidine synthase subunit PurL</fullName>
        <shortName evidence="8">FGAM synthase</shortName>
        <ecNumber evidence="8">6.3.5.3</ecNumber>
    </recommendedName>
    <alternativeName>
        <fullName evidence="8">Formylglycinamide ribonucleotide amidotransferase subunit II</fullName>
        <shortName evidence="8">FGAR amidotransferase II</shortName>
        <shortName evidence="8">FGAR-AT II</shortName>
    </alternativeName>
    <alternativeName>
        <fullName evidence="8">Glutamine amidotransferase PurL</fullName>
    </alternativeName>
    <alternativeName>
        <fullName evidence="8">Phosphoribosylformylglycinamidine synthase subunit II</fullName>
    </alternativeName>
</protein>
<accession>A0A2H0WTP9</accession>
<feature type="domain" description="PurM-like C-terminal" evidence="10">
    <location>
        <begin position="823"/>
        <end position="959"/>
    </location>
</feature>
<feature type="binding site" evidence="8">
    <location>
        <position position="336"/>
    </location>
    <ligand>
        <name>substrate</name>
    </ligand>
</feature>